<feature type="region of interest" description="Disordered" evidence="1">
    <location>
        <begin position="260"/>
        <end position="281"/>
    </location>
</feature>
<accession>A0AAP0JY74</accession>
<organism evidence="2 3">
    <name type="scientific">Stephania yunnanensis</name>
    <dbReference type="NCBI Taxonomy" id="152371"/>
    <lineage>
        <taxon>Eukaryota</taxon>
        <taxon>Viridiplantae</taxon>
        <taxon>Streptophyta</taxon>
        <taxon>Embryophyta</taxon>
        <taxon>Tracheophyta</taxon>
        <taxon>Spermatophyta</taxon>
        <taxon>Magnoliopsida</taxon>
        <taxon>Ranunculales</taxon>
        <taxon>Menispermaceae</taxon>
        <taxon>Menispermoideae</taxon>
        <taxon>Cissampelideae</taxon>
        <taxon>Stephania</taxon>
    </lineage>
</organism>
<feature type="compositionally biased region" description="Basic residues" evidence="1">
    <location>
        <begin position="262"/>
        <end position="271"/>
    </location>
</feature>
<feature type="region of interest" description="Disordered" evidence="1">
    <location>
        <begin position="152"/>
        <end position="185"/>
    </location>
</feature>
<evidence type="ECO:0000313" key="2">
    <source>
        <dbReference type="EMBL" id="KAK9142393.1"/>
    </source>
</evidence>
<feature type="compositionally biased region" description="Basic and acidic residues" evidence="1">
    <location>
        <begin position="272"/>
        <end position="281"/>
    </location>
</feature>
<comment type="caution">
    <text evidence="2">The sequence shown here is derived from an EMBL/GenBank/DDBJ whole genome shotgun (WGS) entry which is preliminary data.</text>
</comment>
<dbReference type="PANTHER" id="PTHR36810">
    <property type="entry name" value="BNACNNG47150D PROTEIN"/>
    <property type="match status" value="1"/>
</dbReference>
<dbReference type="EMBL" id="JBBNAF010000005">
    <property type="protein sequence ID" value="KAK9142393.1"/>
    <property type="molecule type" value="Genomic_DNA"/>
</dbReference>
<name>A0AAP0JY74_9MAGN</name>
<dbReference type="PANTHER" id="PTHR36810:SF1">
    <property type="entry name" value="OS05G0232200 PROTEIN"/>
    <property type="match status" value="1"/>
</dbReference>
<evidence type="ECO:0000256" key="1">
    <source>
        <dbReference type="SAM" id="MobiDB-lite"/>
    </source>
</evidence>
<keyword evidence="3" id="KW-1185">Reference proteome</keyword>
<dbReference type="Proteomes" id="UP001420932">
    <property type="component" value="Unassembled WGS sequence"/>
</dbReference>
<gene>
    <name evidence="2" type="ORF">Syun_011793</name>
</gene>
<evidence type="ECO:0000313" key="3">
    <source>
        <dbReference type="Proteomes" id="UP001420932"/>
    </source>
</evidence>
<dbReference type="AlphaFoldDB" id="A0AAP0JY74"/>
<protein>
    <submittedName>
        <fullName evidence="2">Uncharacterized protein</fullName>
    </submittedName>
</protein>
<sequence length="312" mass="35040">MQTYPSATDGSEGLHQPTPLAGKIKALHLMEENQRIATQSSSLHIPTRFSSTEESLGRQLGSQESLFVDGRNHFPDKQRTTEKIPSNVRKMISAFESSQSQELRPLDNILTERISPMKCPSDKEPITQKNDRMQSNADMGLKSYTNDVGLRPLRIDRSPEPSKGPKSACPSIETPDKLDMRASQNQHARLTIGNELYNFESSENWIIPGEKKRLCITTASKRVMNLVKAFDSNGETDQTKRRSPKAVPVKENHYIFQEVKKNGKGSHSLRKPKVESSENEKASGRLIGQVVRITIMLAFGTLVLVTRQRSNR</sequence>
<reference evidence="2 3" key="1">
    <citation type="submission" date="2024-01" db="EMBL/GenBank/DDBJ databases">
        <title>Genome assemblies of Stephania.</title>
        <authorList>
            <person name="Yang L."/>
        </authorList>
    </citation>
    <scope>NUCLEOTIDE SEQUENCE [LARGE SCALE GENOMIC DNA]</scope>
    <source>
        <strain evidence="2">YNDBR</strain>
        <tissue evidence="2">Leaf</tissue>
    </source>
</reference>
<proteinExistence type="predicted"/>